<dbReference type="InterPro" id="IPR010787">
    <property type="entry name" value="DUF1385"/>
</dbReference>
<evidence type="ECO:0008006" key="6">
    <source>
        <dbReference type="Google" id="ProtNLM"/>
    </source>
</evidence>
<dbReference type="PATRIC" id="fig|1705578.3.peg.1873"/>
<feature type="transmembrane region" description="Helical" evidence="1">
    <location>
        <begin position="149"/>
        <end position="166"/>
    </location>
</feature>
<proteinExistence type="predicted"/>
<comment type="caution">
    <text evidence="2">The sequence shown here is derived from an EMBL/GenBank/DDBJ whole genome shotgun (WGS) entry which is preliminary data.</text>
</comment>
<reference evidence="3 5" key="2">
    <citation type="journal article" date="2016" name="Front. Microbiol.">
        <title>Industrial Acetogenic Biocatalysts: A Comparative Metabolic and Genomic Analysis.</title>
        <authorList>
            <person name="Bengelsdorf F."/>
            <person name="Poehlein A."/>
            <person name="Sonja S."/>
            <person name="Erz C."/>
            <person name="Hummel T."/>
            <person name="Hoffmeister S."/>
            <person name="Daniel R."/>
            <person name="Durre P."/>
        </authorList>
    </citation>
    <scope>NUCLEOTIDE SEQUENCE [LARGE SCALE GENOMIC DNA]</scope>
    <source>
        <strain evidence="3 5">PTA-10522</strain>
    </source>
</reference>
<dbReference type="Pfam" id="PF07136">
    <property type="entry name" value="DUF1385"/>
    <property type="match status" value="1"/>
</dbReference>
<dbReference type="AlphaFoldDB" id="A0A162L6B9"/>
<keyword evidence="1" id="KW-0812">Transmembrane</keyword>
<feature type="transmembrane region" description="Helical" evidence="1">
    <location>
        <begin position="211"/>
        <end position="229"/>
    </location>
</feature>
<accession>A0A162L6B9</accession>
<keyword evidence="1" id="KW-1133">Transmembrane helix</keyword>
<dbReference type="PANTHER" id="PTHR42867">
    <property type="entry name" value="MEMBRANE PROTEIN-RELATED"/>
    <property type="match status" value="1"/>
</dbReference>
<dbReference type="RefSeq" id="WP_063601740.1">
    <property type="nucleotide sequence ID" value="NZ_LITQ01000024.1"/>
</dbReference>
<keyword evidence="1" id="KW-0472">Membrane</keyword>
<dbReference type="PANTHER" id="PTHR42867:SF1">
    <property type="entry name" value="MEMBRANE PROTEIN-RELATED"/>
    <property type="match status" value="1"/>
</dbReference>
<evidence type="ECO:0000313" key="2">
    <source>
        <dbReference type="EMBL" id="OAA91732.1"/>
    </source>
</evidence>
<feature type="transmembrane region" description="Helical" evidence="1">
    <location>
        <begin position="105"/>
        <end position="129"/>
    </location>
</feature>
<keyword evidence="5" id="KW-1185">Reference proteome</keyword>
<dbReference type="Proteomes" id="UP000077384">
    <property type="component" value="Unassembled WGS sequence"/>
</dbReference>
<evidence type="ECO:0000256" key="1">
    <source>
        <dbReference type="SAM" id="Phobius"/>
    </source>
</evidence>
<reference evidence="2 4" key="1">
    <citation type="journal article" date="2015" name="Biotechnol. Bioeng.">
        <title>Genome sequence and phenotypic characterization of Caulobacter segnis.</title>
        <authorList>
            <person name="Patel S."/>
            <person name="Fletcher B."/>
            <person name="Scott D.C."/>
            <person name="Ely B."/>
        </authorList>
    </citation>
    <scope>NUCLEOTIDE SEQUENCE [LARGE SCALE GENOMIC DNA]</scope>
    <source>
        <strain evidence="2 4">PS02</strain>
    </source>
</reference>
<evidence type="ECO:0000313" key="3">
    <source>
        <dbReference type="EMBL" id="OBR97681.1"/>
    </source>
</evidence>
<protein>
    <recommendedName>
        <fullName evidence="6">DUF1385 domain-containing protein</fullName>
    </recommendedName>
</protein>
<dbReference type="EMBL" id="LROR01000018">
    <property type="protein sequence ID" value="OBR97681.1"/>
    <property type="molecule type" value="Genomic_DNA"/>
</dbReference>
<evidence type="ECO:0000313" key="4">
    <source>
        <dbReference type="Proteomes" id="UP000077384"/>
    </source>
</evidence>
<organism evidence="2 4">
    <name type="scientific">Clostridium coskatii</name>
    <dbReference type="NCBI Taxonomy" id="1705578"/>
    <lineage>
        <taxon>Bacteria</taxon>
        <taxon>Bacillati</taxon>
        <taxon>Bacillota</taxon>
        <taxon>Clostridia</taxon>
        <taxon>Eubacteriales</taxon>
        <taxon>Clostridiaceae</taxon>
        <taxon>Clostridium</taxon>
    </lineage>
</organism>
<gene>
    <name evidence="3" type="ORF">CLCOS_01510</name>
    <name evidence="2" type="ORF">WX73_01617</name>
</gene>
<dbReference type="EMBL" id="LITQ01000024">
    <property type="protein sequence ID" value="OAA91732.1"/>
    <property type="molecule type" value="Genomic_DNA"/>
</dbReference>
<evidence type="ECO:0000313" key="5">
    <source>
        <dbReference type="Proteomes" id="UP000093694"/>
    </source>
</evidence>
<sequence>MSRKTSVGGQAVIEGVMMRGSHGMATAVRKPDGEIVVNREDSISYTKRNRFLGLPVIRGFVSLIEAMVMGISTLNYSASFFDDEEEPTKFDKCFRSIFKEKSDNVLMGVTIFISLGIAVLLFFIFPTFAANIFKRFGVHGSIQLNMIEGIIRVIIFLGYIFLIGNMSDISRIFQYHGAEHKTIFCYENEEELTPEKAKKFKRLHPRCGTNFLFLVMIVSIILFSLTGWGNILQRILYRVILLPLVSGVTYEIIRWMGRSNSYFSNVLAYPGLMLQKLTTREPDYSQLEVAIIALKYAEGIENEIEESRYSESGEIKRVVELDNDGNEIVKNEHNEDCEENLMKAENSYEK</sequence>
<dbReference type="Proteomes" id="UP000093694">
    <property type="component" value="Unassembled WGS sequence"/>
</dbReference>
<name>A0A162L6B9_9CLOT</name>